<dbReference type="Gene3D" id="3.40.50.10380">
    <property type="entry name" value="Malic enzyme, N-terminal domain"/>
    <property type="match status" value="1"/>
</dbReference>
<dbReference type="InterPro" id="IPR012302">
    <property type="entry name" value="Malic_NAD-bd"/>
</dbReference>
<dbReference type="SMART" id="SM01274">
    <property type="entry name" value="malic"/>
    <property type="match status" value="1"/>
</dbReference>
<accession>A0AAD9R0C3</accession>
<keyword evidence="4" id="KW-0479">Metal-binding</keyword>
<feature type="binding site" evidence="3">
    <location>
        <position position="155"/>
    </location>
    <ligand>
        <name>(S)-malate</name>
        <dbReference type="ChEBI" id="CHEBI:15589"/>
    </ligand>
</feature>
<dbReference type="InterPro" id="IPR037062">
    <property type="entry name" value="Malic_N_dom_sf"/>
</dbReference>
<dbReference type="InterPro" id="IPR036291">
    <property type="entry name" value="NAD(P)-bd_dom_sf"/>
</dbReference>
<dbReference type="SUPFAM" id="SSF53223">
    <property type="entry name" value="Aminoacid dehydrogenase-like, N-terminal domain"/>
    <property type="match status" value="1"/>
</dbReference>
<evidence type="ECO:0000313" key="7">
    <source>
        <dbReference type="EMBL" id="KAK2570809.1"/>
    </source>
</evidence>
<proteinExistence type="inferred from homology"/>
<dbReference type="Gene3D" id="3.40.50.720">
    <property type="entry name" value="NAD(P)-binding Rossmann-like Domain"/>
    <property type="match status" value="2"/>
</dbReference>
<organism evidence="7 8">
    <name type="scientific">Acropora cervicornis</name>
    <name type="common">Staghorn coral</name>
    <dbReference type="NCBI Taxonomy" id="6130"/>
    <lineage>
        <taxon>Eukaryota</taxon>
        <taxon>Metazoa</taxon>
        <taxon>Cnidaria</taxon>
        <taxon>Anthozoa</taxon>
        <taxon>Hexacorallia</taxon>
        <taxon>Scleractinia</taxon>
        <taxon>Astrocoeniina</taxon>
        <taxon>Acroporidae</taxon>
        <taxon>Acropora</taxon>
    </lineage>
</organism>
<dbReference type="Pfam" id="PF03949">
    <property type="entry name" value="Malic_M"/>
    <property type="match status" value="1"/>
</dbReference>
<sequence length="581" mass="64015">MSGVRHVNKIPTIRGTDILRDARLNKGTAFTLEERQILGIHGLLPPCISTQEIQCQRVYAELHKKANDLQRYIQLMALLERNESLFFKLLMDHTEELMPIVYTPTVGLACQKYGVIFRKPRGLFVSINDLGHVEELLENWPVDDVKAIVVTDGERILGLGDLGCCGMGIPVGKLALYTVCSRIDPKVCLPVMIDVGTNNQTLLDDPLYIGVPQKRATGKPYDDLIDEFIQASEVIFAHQTLIMRNILTRELKPLFLIDSLQQDFKNLSPINHCCVYFIASNFKFQMQCIHIYGFLQGCPEVFECSTLVVAFRGGTASVTVAGVLAALRITKNKLADHNFLFQGAGEAAIGIADLLVLAMDRAVGGLNEQKLKYAHSMEHIRTLAEVVKKVKPTVIIGVAAVAGAFTEEIVKSMASFNERPVIFALSNPTSKAECTAEQAYTWTNGKAVFASGSPFSPVTLPDGRQFVPGQGNNSYIFPGVALGVIASKAQHVTDEMFLLAAESLADQVTSSQLEKGCLFPPLSDIREVSFRVAVDVVKLAYASGLATVHPEPSDKEQLVKENLYYPDYISYIPSTYAWPKQ</sequence>
<dbReference type="GO" id="GO:0051287">
    <property type="term" value="F:NAD binding"/>
    <property type="evidence" value="ECO:0007669"/>
    <property type="project" value="InterPro"/>
</dbReference>
<gene>
    <name evidence="7" type="ORF">P5673_004507</name>
</gene>
<dbReference type="Pfam" id="PF00390">
    <property type="entry name" value="malic"/>
    <property type="match status" value="1"/>
</dbReference>
<dbReference type="SUPFAM" id="SSF51735">
    <property type="entry name" value="NAD(P)-binding Rossmann-fold domains"/>
    <property type="match status" value="1"/>
</dbReference>
<dbReference type="PANTHER" id="PTHR23406">
    <property type="entry name" value="MALIC ENZYME-RELATED"/>
    <property type="match status" value="1"/>
</dbReference>
<comment type="similarity">
    <text evidence="1">Belongs to the malic enzymes family.</text>
</comment>
<dbReference type="PIRSF" id="PIRSF000106">
    <property type="entry name" value="ME"/>
    <property type="match status" value="1"/>
</dbReference>
<evidence type="ECO:0000256" key="3">
    <source>
        <dbReference type="PIRSR" id="PIRSR000106-2"/>
    </source>
</evidence>
<feature type="active site" description="Proton donor" evidence="2">
    <location>
        <position position="102"/>
    </location>
</feature>
<keyword evidence="8" id="KW-1185">Reference proteome</keyword>
<feature type="binding site" evidence="4">
    <location>
        <position position="263"/>
    </location>
    <ligand>
        <name>a divalent metal cation</name>
        <dbReference type="ChEBI" id="CHEBI:60240"/>
    </ligand>
</feature>
<evidence type="ECO:0000256" key="4">
    <source>
        <dbReference type="PIRSR" id="PIRSR000106-3"/>
    </source>
</evidence>
<dbReference type="CDD" id="cd05312">
    <property type="entry name" value="NAD_bind_1_malic_enz"/>
    <property type="match status" value="1"/>
</dbReference>
<evidence type="ECO:0000256" key="2">
    <source>
        <dbReference type="PIRSR" id="PIRSR000106-1"/>
    </source>
</evidence>
<dbReference type="PRINTS" id="PR00072">
    <property type="entry name" value="MALOXRDTASE"/>
</dbReference>
<name>A0AAD9R0C3_ACRCE</name>
<evidence type="ECO:0000259" key="6">
    <source>
        <dbReference type="SMART" id="SM01274"/>
    </source>
</evidence>
<dbReference type="EMBL" id="JARQWQ010000007">
    <property type="protein sequence ID" value="KAK2570809.1"/>
    <property type="molecule type" value="Genomic_DNA"/>
</dbReference>
<dbReference type="InterPro" id="IPR046346">
    <property type="entry name" value="Aminoacid_DH-like_N_sf"/>
</dbReference>
<evidence type="ECO:0000256" key="1">
    <source>
        <dbReference type="ARBA" id="ARBA00008785"/>
    </source>
</evidence>
<dbReference type="InterPro" id="IPR001891">
    <property type="entry name" value="Malic_OxRdtase"/>
</dbReference>
<dbReference type="Proteomes" id="UP001249851">
    <property type="component" value="Unassembled WGS sequence"/>
</dbReference>
<dbReference type="GO" id="GO:0004473">
    <property type="term" value="F:malate dehydrogenase (decarboxylating) (NADP+) activity"/>
    <property type="evidence" value="ECO:0007669"/>
    <property type="project" value="TreeGrafter"/>
</dbReference>
<evidence type="ECO:0000313" key="8">
    <source>
        <dbReference type="Proteomes" id="UP001249851"/>
    </source>
</evidence>
<dbReference type="PANTHER" id="PTHR23406:SF90">
    <property type="entry name" value="MALIC ENZYME-RELATED"/>
    <property type="match status" value="1"/>
</dbReference>
<feature type="active site" description="Proton acceptor" evidence="2">
    <location>
        <position position="173"/>
    </location>
</feature>
<evidence type="ECO:0000259" key="5">
    <source>
        <dbReference type="SMART" id="SM00919"/>
    </source>
</evidence>
<dbReference type="GO" id="GO:0005739">
    <property type="term" value="C:mitochondrion"/>
    <property type="evidence" value="ECO:0007669"/>
    <property type="project" value="TreeGrafter"/>
</dbReference>
<dbReference type="InterPro" id="IPR012301">
    <property type="entry name" value="Malic_N_dom"/>
</dbReference>
<feature type="binding site" evidence="3">
    <location>
        <position position="472"/>
    </location>
    <ligand>
        <name>(S)-malate</name>
        <dbReference type="ChEBI" id="CHEBI:15589"/>
    </ligand>
</feature>
<reference evidence="7" key="2">
    <citation type="journal article" date="2023" name="Science">
        <title>Genomic signatures of disease resistance in endangered staghorn corals.</title>
        <authorList>
            <person name="Vollmer S.V."/>
            <person name="Selwyn J.D."/>
            <person name="Despard B.A."/>
            <person name="Roesel C.L."/>
        </authorList>
    </citation>
    <scope>NUCLEOTIDE SEQUENCE</scope>
    <source>
        <strain evidence="7">K2</strain>
    </source>
</reference>
<reference evidence="7" key="1">
    <citation type="journal article" date="2023" name="G3 (Bethesda)">
        <title>Whole genome assembly and annotation of the endangered Caribbean coral Acropora cervicornis.</title>
        <authorList>
            <person name="Selwyn J.D."/>
            <person name="Vollmer S.V."/>
        </authorList>
    </citation>
    <scope>NUCLEOTIDE SEQUENCE</scope>
    <source>
        <strain evidence="7">K2</strain>
    </source>
</reference>
<comment type="cofactor">
    <cofactor evidence="4">
        <name>Mg(2+)</name>
        <dbReference type="ChEBI" id="CHEBI:18420"/>
    </cofactor>
    <cofactor evidence="4">
        <name>Mn(2+)</name>
        <dbReference type="ChEBI" id="CHEBI:29035"/>
    </cofactor>
    <text evidence="4">Divalent metal cations. Prefers magnesium or manganese.</text>
</comment>
<protein>
    <submittedName>
        <fullName evidence="7">NADP-dependent malic enzyme</fullName>
    </submittedName>
</protein>
<dbReference type="SMART" id="SM00919">
    <property type="entry name" value="Malic_M"/>
    <property type="match status" value="1"/>
</dbReference>
<feature type="domain" description="Malic enzyme N-terminal" evidence="6">
    <location>
        <begin position="79"/>
        <end position="252"/>
    </location>
</feature>
<dbReference type="GO" id="GO:0006108">
    <property type="term" value="P:malate metabolic process"/>
    <property type="evidence" value="ECO:0007669"/>
    <property type="project" value="TreeGrafter"/>
</dbReference>
<dbReference type="GO" id="GO:0046872">
    <property type="term" value="F:metal ion binding"/>
    <property type="evidence" value="ECO:0007669"/>
    <property type="project" value="UniProtKB-KW"/>
</dbReference>
<dbReference type="AlphaFoldDB" id="A0AAD9R0C3"/>
<comment type="caution">
    <text evidence="7">The sequence shown here is derived from an EMBL/GenBank/DDBJ whole genome shotgun (WGS) entry which is preliminary data.</text>
</comment>
<feature type="binding site" evidence="3">
    <location>
        <position position="427"/>
    </location>
    <ligand>
        <name>(S)-malate</name>
        <dbReference type="ChEBI" id="CHEBI:15589"/>
    </ligand>
</feature>
<feature type="domain" description="Malic enzyme NAD-binding" evidence="5">
    <location>
        <begin position="314"/>
        <end position="541"/>
    </location>
</feature>